<protein>
    <submittedName>
        <fullName evidence="5">Transcriptional regulator, GntR family</fullName>
    </submittedName>
</protein>
<evidence type="ECO:0000313" key="5">
    <source>
        <dbReference type="EMBL" id="SMB99974.1"/>
    </source>
</evidence>
<accession>A0A1W1W4H9</accession>
<dbReference type="PANTHER" id="PTHR43537:SF5">
    <property type="entry name" value="UXU OPERON TRANSCRIPTIONAL REGULATOR"/>
    <property type="match status" value="1"/>
</dbReference>
<dbReference type="EMBL" id="LT838272">
    <property type="protein sequence ID" value="SMB99974.1"/>
    <property type="molecule type" value="Genomic_DNA"/>
</dbReference>
<keyword evidence="6" id="KW-1185">Reference proteome</keyword>
<dbReference type="Pfam" id="PF00392">
    <property type="entry name" value="GntR"/>
    <property type="match status" value="1"/>
</dbReference>
<evidence type="ECO:0000313" key="6">
    <source>
        <dbReference type="Proteomes" id="UP000192569"/>
    </source>
</evidence>
<dbReference type="GO" id="GO:0003677">
    <property type="term" value="F:DNA binding"/>
    <property type="evidence" value="ECO:0007669"/>
    <property type="project" value="UniProtKB-KW"/>
</dbReference>
<reference evidence="5 6" key="1">
    <citation type="submission" date="2017-04" db="EMBL/GenBank/DDBJ databases">
        <authorList>
            <person name="Afonso C.L."/>
            <person name="Miller P.J."/>
            <person name="Scott M.A."/>
            <person name="Spackman E."/>
            <person name="Goraichik I."/>
            <person name="Dimitrov K.M."/>
            <person name="Suarez D.L."/>
            <person name="Swayne D.E."/>
        </authorList>
    </citation>
    <scope>NUCLEOTIDE SEQUENCE [LARGE SCALE GENOMIC DNA]</scope>
    <source>
        <strain evidence="5 6">ToBE</strain>
    </source>
</reference>
<dbReference type="OrthoDB" id="9799482at2"/>
<keyword evidence="3" id="KW-0804">Transcription</keyword>
<dbReference type="RefSeq" id="WP_084666829.1">
    <property type="nucleotide sequence ID" value="NZ_LT838272.1"/>
</dbReference>
<keyword evidence="2" id="KW-0238">DNA-binding</keyword>
<dbReference type="Gene3D" id="1.10.10.10">
    <property type="entry name" value="Winged helix-like DNA-binding domain superfamily/Winged helix DNA-binding domain"/>
    <property type="match status" value="1"/>
</dbReference>
<evidence type="ECO:0000256" key="1">
    <source>
        <dbReference type="ARBA" id="ARBA00023015"/>
    </source>
</evidence>
<dbReference type="SMART" id="SM00345">
    <property type="entry name" value="HTH_GNTR"/>
    <property type="match status" value="1"/>
</dbReference>
<dbReference type="AlphaFoldDB" id="A0A1W1W4H9"/>
<feature type="domain" description="HTH gntR-type" evidence="4">
    <location>
        <begin position="17"/>
        <end position="85"/>
    </location>
</feature>
<dbReference type="InterPro" id="IPR036388">
    <property type="entry name" value="WH-like_DNA-bd_sf"/>
</dbReference>
<dbReference type="CDD" id="cd07377">
    <property type="entry name" value="WHTH_GntR"/>
    <property type="match status" value="1"/>
</dbReference>
<dbReference type="PRINTS" id="PR00035">
    <property type="entry name" value="HTHGNTR"/>
</dbReference>
<evidence type="ECO:0000256" key="3">
    <source>
        <dbReference type="ARBA" id="ARBA00023163"/>
    </source>
</evidence>
<dbReference type="InterPro" id="IPR011711">
    <property type="entry name" value="GntR_C"/>
</dbReference>
<dbReference type="PROSITE" id="PS50949">
    <property type="entry name" value="HTH_GNTR"/>
    <property type="match status" value="1"/>
</dbReference>
<organism evidence="5 6">
    <name type="scientific">Thermanaeromonas toyohensis ToBE</name>
    <dbReference type="NCBI Taxonomy" id="698762"/>
    <lineage>
        <taxon>Bacteria</taxon>
        <taxon>Bacillati</taxon>
        <taxon>Bacillota</taxon>
        <taxon>Clostridia</taxon>
        <taxon>Neomoorellales</taxon>
        <taxon>Neomoorellaceae</taxon>
        <taxon>Thermanaeromonas</taxon>
    </lineage>
</organism>
<dbReference type="GO" id="GO:0003700">
    <property type="term" value="F:DNA-binding transcription factor activity"/>
    <property type="evidence" value="ECO:0007669"/>
    <property type="project" value="InterPro"/>
</dbReference>
<dbReference type="SMART" id="SM00895">
    <property type="entry name" value="FCD"/>
    <property type="match status" value="1"/>
</dbReference>
<sequence>MKAEQSQELFQIIKDPRSVYHRVVDEIKTRIFEGRLKPGDRLPAERELAEMLGVSRTSVREALKMLAAEGLVKIKHGQGAFIAEQDPDDYLQQFARRIFVNPKTIKDLFEIRKTLEPAAAAWAAERGTDRELEELATLIRQTKENLQHLPSGRLSLLARHDSQFHYNLAKATGNTVLVRIVESLMDLLADIRSRALSIPGRGEASVEEHSVIVEALLRRDPEAASIAMLRHLKNVERQVVPEE</sequence>
<dbReference type="InterPro" id="IPR008920">
    <property type="entry name" value="TF_FadR/GntR_C"/>
</dbReference>
<dbReference type="PANTHER" id="PTHR43537">
    <property type="entry name" value="TRANSCRIPTIONAL REGULATOR, GNTR FAMILY"/>
    <property type="match status" value="1"/>
</dbReference>
<dbReference type="SUPFAM" id="SSF46785">
    <property type="entry name" value="Winged helix' DNA-binding domain"/>
    <property type="match status" value="1"/>
</dbReference>
<dbReference type="Gene3D" id="1.20.120.530">
    <property type="entry name" value="GntR ligand-binding domain-like"/>
    <property type="match status" value="1"/>
</dbReference>
<dbReference type="InterPro" id="IPR036390">
    <property type="entry name" value="WH_DNA-bd_sf"/>
</dbReference>
<name>A0A1W1W4H9_9FIRM</name>
<proteinExistence type="predicted"/>
<dbReference type="SUPFAM" id="SSF48008">
    <property type="entry name" value="GntR ligand-binding domain-like"/>
    <property type="match status" value="1"/>
</dbReference>
<gene>
    <name evidence="5" type="ORF">SAMN00808754_3185</name>
</gene>
<evidence type="ECO:0000256" key="2">
    <source>
        <dbReference type="ARBA" id="ARBA00023125"/>
    </source>
</evidence>
<keyword evidence="1" id="KW-0805">Transcription regulation</keyword>
<dbReference type="Proteomes" id="UP000192569">
    <property type="component" value="Chromosome I"/>
</dbReference>
<dbReference type="Pfam" id="PF07729">
    <property type="entry name" value="FCD"/>
    <property type="match status" value="1"/>
</dbReference>
<dbReference type="InterPro" id="IPR000524">
    <property type="entry name" value="Tscrpt_reg_HTH_GntR"/>
</dbReference>
<dbReference type="STRING" id="698762.SAMN00808754_3185"/>
<evidence type="ECO:0000259" key="4">
    <source>
        <dbReference type="PROSITE" id="PS50949"/>
    </source>
</evidence>